<organism evidence="20 21">
    <name type="scientific">Candidatus Magasanikbacteria bacterium RIFCSPHIGHO2_02_FULL_41_13</name>
    <dbReference type="NCBI Taxonomy" id="1798676"/>
    <lineage>
        <taxon>Bacteria</taxon>
        <taxon>Candidatus Magasanikiibacteriota</taxon>
    </lineage>
</organism>
<feature type="binding site" evidence="16">
    <location>
        <position position="65"/>
    </location>
    <ligand>
        <name>substrate</name>
    </ligand>
</feature>
<dbReference type="GO" id="GO:0016301">
    <property type="term" value="F:kinase activity"/>
    <property type="evidence" value="ECO:0007669"/>
    <property type="project" value="UniProtKB-KW"/>
</dbReference>
<evidence type="ECO:0000256" key="17">
    <source>
        <dbReference type="PIRSR" id="PIRSR600829-3"/>
    </source>
</evidence>
<evidence type="ECO:0000256" key="1">
    <source>
        <dbReference type="ARBA" id="ARBA00004651"/>
    </source>
</evidence>
<feature type="binding site" evidence="18">
    <location>
        <position position="24"/>
    </location>
    <ligand>
        <name>a divalent metal cation</name>
        <dbReference type="ChEBI" id="CHEBI:60240"/>
    </ligand>
</feature>
<evidence type="ECO:0000256" key="5">
    <source>
        <dbReference type="ARBA" id="ARBA00022679"/>
    </source>
</evidence>
<feature type="binding site" evidence="17">
    <location>
        <begin position="90"/>
        <end position="91"/>
    </location>
    <ligand>
        <name>ATP</name>
        <dbReference type="ChEBI" id="CHEBI:30616"/>
    </ligand>
</feature>
<evidence type="ECO:0000256" key="2">
    <source>
        <dbReference type="ARBA" id="ARBA00005967"/>
    </source>
</evidence>
<evidence type="ECO:0000256" key="3">
    <source>
        <dbReference type="ARBA" id="ARBA00022475"/>
    </source>
</evidence>
<sequence>MNIQKLKKSFGYALRGLGLVFKSEQNFRIQVLLGIFALALGLFLQISALRFIFLVTVIVLVLILECINTAVEYVADSIKPRLSEQVKMIKDIMAGAVLLASILSIIIGIWIFL</sequence>
<evidence type="ECO:0000256" key="8">
    <source>
        <dbReference type="ARBA" id="ARBA00022777"/>
    </source>
</evidence>
<keyword evidence="4" id="KW-0444">Lipid biosynthesis</keyword>
<evidence type="ECO:0000256" key="10">
    <source>
        <dbReference type="ARBA" id="ARBA00022989"/>
    </source>
</evidence>
<protein>
    <recommendedName>
        <fullName evidence="22">Diacylglycerol kinase</fullName>
    </recommendedName>
</protein>
<evidence type="ECO:0000256" key="15">
    <source>
        <dbReference type="PIRSR" id="PIRSR600829-1"/>
    </source>
</evidence>
<keyword evidence="11" id="KW-0443">Lipid metabolism</keyword>
<dbReference type="InterPro" id="IPR033717">
    <property type="entry name" value="UDPK"/>
</dbReference>
<dbReference type="Pfam" id="PF01219">
    <property type="entry name" value="DAGK_prokar"/>
    <property type="match status" value="1"/>
</dbReference>
<dbReference type="GO" id="GO:0005886">
    <property type="term" value="C:plasma membrane"/>
    <property type="evidence" value="ECO:0007669"/>
    <property type="project" value="UniProtKB-SubCell"/>
</dbReference>
<feature type="binding site" evidence="18">
    <location>
        <position position="72"/>
    </location>
    <ligand>
        <name>a divalent metal cation</name>
        <dbReference type="ChEBI" id="CHEBI:60240"/>
    </ligand>
</feature>
<feature type="transmembrane region" description="Helical" evidence="19">
    <location>
        <begin position="92"/>
        <end position="112"/>
    </location>
</feature>
<evidence type="ECO:0008006" key="22">
    <source>
        <dbReference type="Google" id="ProtNLM"/>
    </source>
</evidence>
<accession>A0A1F6M3X1</accession>
<feature type="transmembrane region" description="Helical" evidence="19">
    <location>
        <begin position="27"/>
        <end position="46"/>
    </location>
</feature>
<dbReference type="GO" id="GO:0046872">
    <property type="term" value="F:metal ion binding"/>
    <property type="evidence" value="ECO:0007669"/>
    <property type="project" value="UniProtKB-KW"/>
</dbReference>
<evidence type="ECO:0000256" key="18">
    <source>
        <dbReference type="PIRSR" id="PIRSR600829-4"/>
    </source>
</evidence>
<keyword evidence="18" id="KW-0479">Metal-binding</keyword>
<keyword evidence="3" id="KW-1003">Cell membrane</keyword>
<dbReference type="CDD" id="cd14265">
    <property type="entry name" value="UDPK_IM_like"/>
    <property type="match status" value="1"/>
</dbReference>
<feature type="binding site" evidence="17">
    <location>
        <position position="24"/>
    </location>
    <ligand>
        <name>ATP</name>
        <dbReference type="ChEBI" id="CHEBI:30616"/>
    </ligand>
</feature>
<dbReference type="EMBL" id="MFPX01000020">
    <property type="protein sequence ID" value="OGH66306.1"/>
    <property type="molecule type" value="Genomic_DNA"/>
</dbReference>
<dbReference type="GO" id="GO:0008654">
    <property type="term" value="P:phospholipid biosynthetic process"/>
    <property type="evidence" value="ECO:0007669"/>
    <property type="project" value="UniProtKB-KW"/>
</dbReference>
<keyword evidence="6 19" id="KW-0812">Transmembrane</keyword>
<keyword evidence="14" id="KW-1208">Phospholipid metabolism</keyword>
<dbReference type="PANTHER" id="PTHR34299">
    <property type="entry name" value="DIACYLGLYCEROL KINASE"/>
    <property type="match status" value="1"/>
</dbReference>
<keyword evidence="8" id="KW-0418">Kinase</keyword>
<feature type="binding site" evidence="17">
    <location>
        <position position="72"/>
    </location>
    <ligand>
        <name>ATP</name>
        <dbReference type="ChEBI" id="CHEBI:30616"/>
    </ligand>
</feature>
<reference evidence="20 21" key="1">
    <citation type="journal article" date="2016" name="Nat. Commun.">
        <title>Thousands of microbial genomes shed light on interconnected biogeochemical processes in an aquifer system.</title>
        <authorList>
            <person name="Anantharaman K."/>
            <person name="Brown C.T."/>
            <person name="Hug L.A."/>
            <person name="Sharon I."/>
            <person name="Castelle C.J."/>
            <person name="Probst A.J."/>
            <person name="Thomas B.C."/>
            <person name="Singh A."/>
            <person name="Wilkins M.J."/>
            <person name="Karaoz U."/>
            <person name="Brodie E.L."/>
            <person name="Williams K.H."/>
            <person name="Hubbard S.S."/>
            <person name="Banfield J.F."/>
        </authorList>
    </citation>
    <scope>NUCLEOTIDE SEQUENCE [LARGE SCALE GENOMIC DNA]</scope>
</reference>
<dbReference type="STRING" id="1798676.A3B90_01240"/>
<dbReference type="PANTHER" id="PTHR34299:SF1">
    <property type="entry name" value="DIACYLGLYCEROL KINASE"/>
    <property type="match status" value="1"/>
</dbReference>
<feature type="binding site" evidence="17">
    <location>
        <position position="12"/>
    </location>
    <ligand>
        <name>ATP</name>
        <dbReference type="ChEBI" id="CHEBI:30616"/>
    </ligand>
</feature>
<gene>
    <name evidence="20" type="ORF">A3B90_01240</name>
</gene>
<comment type="similarity">
    <text evidence="2">Belongs to the bacterial diacylglycerol kinase family.</text>
</comment>
<evidence type="ECO:0000313" key="21">
    <source>
        <dbReference type="Proteomes" id="UP000178742"/>
    </source>
</evidence>
<feature type="active site" description="Proton acceptor" evidence="15">
    <location>
        <position position="65"/>
    </location>
</feature>
<evidence type="ECO:0000256" key="14">
    <source>
        <dbReference type="ARBA" id="ARBA00023264"/>
    </source>
</evidence>
<evidence type="ECO:0000256" key="16">
    <source>
        <dbReference type="PIRSR" id="PIRSR600829-2"/>
    </source>
</evidence>
<evidence type="ECO:0000256" key="7">
    <source>
        <dbReference type="ARBA" id="ARBA00022741"/>
    </source>
</evidence>
<evidence type="ECO:0000313" key="20">
    <source>
        <dbReference type="EMBL" id="OGH66306.1"/>
    </source>
</evidence>
<evidence type="ECO:0000256" key="12">
    <source>
        <dbReference type="ARBA" id="ARBA00023136"/>
    </source>
</evidence>
<evidence type="ECO:0000256" key="6">
    <source>
        <dbReference type="ARBA" id="ARBA00022692"/>
    </source>
</evidence>
<name>A0A1F6M3X1_9BACT</name>
<comment type="caution">
    <text evidence="20">The sequence shown here is derived from an EMBL/GenBank/DDBJ whole genome shotgun (WGS) entry which is preliminary data.</text>
</comment>
<keyword evidence="12 19" id="KW-0472">Membrane</keyword>
<keyword evidence="7 17" id="KW-0547">Nucleotide-binding</keyword>
<evidence type="ECO:0000256" key="19">
    <source>
        <dbReference type="SAM" id="Phobius"/>
    </source>
</evidence>
<dbReference type="Gene3D" id="1.10.287.3610">
    <property type="match status" value="1"/>
</dbReference>
<keyword evidence="13" id="KW-0594">Phospholipid biosynthesis</keyword>
<keyword evidence="18" id="KW-0460">Magnesium</keyword>
<dbReference type="GO" id="GO:0005524">
    <property type="term" value="F:ATP binding"/>
    <property type="evidence" value="ECO:0007669"/>
    <property type="project" value="UniProtKB-KW"/>
</dbReference>
<keyword evidence="5" id="KW-0808">Transferase</keyword>
<keyword evidence="9 17" id="KW-0067">ATP-binding</keyword>
<evidence type="ECO:0000256" key="4">
    <source>
        <dbReference type="ARBA" id="ARBA00022516"/>
    </source>
</evidence>
<dbReference type="Proteomes" id="UP000178742">
    <property type="component" value="Unassembled WGS sequence"/>
</dbReference>
<keyword evidence="10 19" id="KW-1133">Transmembrane helix</keyword>
<comment type="cofactor">
    <cofactor evidence="18">
        <name>Mg(2+)</name>
        <dbReference type="ChEBI" id="CHEBI:18420"/>
    </cofactor>
    <text evidence="18">Mn(2+), Zn(2+), Cd(2+) and Co(2+) support activity to lesser extents.</text>
</comment>
<comment type="subcellular location">
    <subcellularLocation>
        <location evidence="1">Cell membrane</location>
        <topology evidence="1">Multi-pass membrane protein</topology>
    </subcellularLocation>
</comment>
<evidence type="ECO:0000256" key="11">
    <source>
        <dbReference type="ARBA" id="ARBA00023098"/>
    </source>
</evidence>
<evidence type="ECO:0000256" key="9">
    <source>
        <dbReference type="ARBA" id="ARBA00022840"/>
    </source>
</evidence>
<dbReference type="InterPro" id="IPR000829">
    <property type="entry name" value="DAGK"/>
</dbReference>
<dbReference type="InterPro" id="IPR036945">
    <property type="entry name" value="DAGK_sf"/>
</dbReference>
<feature type="transmembrane region" description="Helical" evidence="19">
    <location>
        <begin position="52"/>
        <end position="71"/>
    </location>
</feature>
<evidence type="ECO:0000256" key="13">
    <source>
        <dbReference type="ARBA" id="ARBA00023209"/>
    </source>
</evidence>
<dbReference type="AlphaFoldDB" id="A0A1F6M3X1"/>
<proteinExistence type="inferred from homology"/>